<evidence type="ECO:0000256" key="2">
    <source>
        <dbReference type="ARBA" id="ARBA00022692"/>
    </source>
</evidence>
<dbReference type="GO" id="GO:0016020">
    <property type="term" value="C:membrane"/>
    <property type="evidence" value="ECO:0007669"/>
    <property type="project" value="UniProtKB-SubCell"/>
</dbReference>
<name>A0A6I8RKP4_XENTR</name>
<dbReference type="PANTHER" id="PTHR48071:SF24">
    <property type="entry name" value="DELETED IN MALIGNANT BRAIN TUMORS 1 PROTEIN-LIKE"/>
    <property type="match status" value="1"/>
</dbReference>
<evidence type="ECO:0000256" key="7">
    <source>
        <dbReference type="ARBA" id="ARBA00023157"/>
    </source>
</evidence>
<accession>A0A6I8RKP4</accession>
<sequence>MSIKILIHPGHDIQQCSLCCIPVGEPEELRLVGGATDCEGRVEVKHRGEWGTVCGHDWGLEEATVVCRQLGCNSSLIKAFSFGAGSGKIWLGHPRCTGIETALWKCNHRMWGRHYCAHHEDVGVVCAGRMRHKVQSFLFFLHSYYINYSSVTVANTPVLPVQGNSALYFYYFKALSFFSLSRTDTLLMYIFSQFSGEPEDVRLVGGSTRCEGRVEVKHRGTWGTVCNDGWNNNAAKTVCKQLGCKPLHDPVHNIYFGAGEGRIWLICRHNQEIGVICAGWKLVILNFKNDDIFSLEEQIVDLNSFKYGTHRQHSADRVWHTNTCSIGQAEYGKRRAVAWPPLHERDWELGFTAQCLHLVGTEEINHTQFQ</sequence>
<dbReference type="InParanoid" id="A0A6I8RKP4"/>
<evidence type="ECO:0000256" key="9">
    <source>
        <dbReference type="PROSITE-ProRule" id="PRU00196"/>
    </source>
</evidence>
<evidence type="ECO:0000256" key="5">
    <source>
        <dbReference type="ARBA" id="ARBA00022989"/>
    </source>
</evidence>
<proteinExistence type="predicted"/>
<evidence type="ECO:0000256" key="4">
    <source>
        <dbReference type="ARBA" id="ARBA00022737"/>
    </source>
</evidence>
<comment type="subcellular location">
    <subcellularLocation>
        <location evidence="1">Membrane</location>
        <topology evidence="1">Single-pass membrane protein</topology>
    </subcellularLocation>
</comment>
<keyword evidence="4" id="KW-0677">Repeat</keyword>
<evidence type="ECO:0000256" key="8">
    <source>
        <dbReference type="ARBA" id="ARBA00023180"/>
    </source>
</evidence>
<dbReference type="GeneTree" id="ENSGT00940000162108"/>
<evidence type="ECO:0000256" key="3">
    <source>
        <dbReference type="ARBA" id="ARBA00022729"/>
    </source>
</evidence>
<dbReference type="PROSITE" id="PS00420">
    <property type="entry name" value="SRCR_1"/>
    <property type="match status" value="2"/>
</dbReference>
<dbReference type="Bgee" id="ENSXETG00000039212">
    <property type="expression patterns" value="Expressed in testis"/>
</dbReference>
<keyword evidence="7 9" id="KW-1015">Disulfide bond</keyword>
<dbReference type="InterPro" id="IPR001190">
    <property type="entry name" value="SRCR"/>
</dbReference>
<dbReference type="SUPFAM" id="SSF56487">
    <property type="entry name" value="SRCR-like"/>
    <property type="match status" value="2"/>
</dbReference>
<protein>
    <recommendedName>
        <fullName evidence="10">SRCR domain-containing protein</fullName>
    </recommendedName>
</protein>
<keyword evidence="2" id="KW-0812">Transmembrane</keyword>
<dbReference type="PANTHER" id="PTHR48071">
    <property type="entry name" value="SRCR DOMAIN-CONTAINING PROTEIN"/>
    <property type="match status" value="1"/>
</dbReference>
<dbReference type="PROSITE" id="PS50287">
    <property type="entry name" value="SRCR_2"/>
    <property type="match status" value="2"/>
</dbReference>
<comment type="caution">
    <text evidence="9">Lacks conserved residue(s) required for the propagation of feature annotation.</text>
</comment>
<evidence type="ECO:0000256" key="1">
    <source>
        <dbReference type="ARBA" id="ARBA00004167"/>
    </source>
</evidence>
<dbReference type="Pfam" id="PF00530">
    <property type="entry name" value="SRCR"/>
    <property type="match status" value="2"/>
</dbReference>
<evidence type="ECO:0000256" key="6">
    <source>
        <dbReference type="ARBA" id="ARBA00023136"/>
    </source>
</evidence>
<keyword evidence="6" id="KW-0472">Membrane</keyword>
<dbReference type="InterPro" id="IPR036772">
    <property type="entry name" value="SRCR-like_dom_sf"/>
</dbReference>
<dbReference type="FunFam" id="3.10.250.10:FF:000016">
    <property type="entry name" value="Scavenger receptor cysteine-rich protein type 12"/>
    <property type="match status" value="1"/>
</dbReference>
<organism evidence="11">
    <name type="scientific">Xenopus tropicalis</name>
    <name type="common">Western clawed frog</name>
    <name type="synonym">Silurana tropicalis</name>
    <dbReference type="NCBI Taxonomy" id="8364"/>
    <lineage>
        <taxon>Eukaryota</taxon>
        <taxon>Metazoa</taxon>
        <taxon>Chordata</taxon>
        <taxon>Craniata</taxon>
        <taxon>Vertebrata</taxon>
        <taxon>Euteleostomi</taxon>
        <taxon>Amphibia</taxon>
        <taxon>Batrachia</taxon>
        <taxon>Anura</taxon>
        <taxon>Pipoidea</taxon>
        <taxon>Pipidae</taxon>
        <taxon>Xenopodinae</taxon>
        <taxon>Xenopus</taxon>
        <taxon>Silurana</taxon>
    </lineage>
</organism>
<dbReference type="Gene3D" id="3.10.250.10">
    <property type="entry name" value="SRCR-like domain"/>
    <property type="match status" value="2"/>
</dbReference>
<dbReference type="Ensembl" id="ENSXETT00000084208">
    <property type="protein sequence ID" value="ENSXETP00000085864"/>
    <property type="gene ID" value="ENSXETG00000039212"/>
</dbReference>
<dbReference type="AlphaFoldDB" id="A0A6I8RKP4"/>
<dbReference type="FunFam" id="3.10.250.10:FF:000006">
    <property type="entry name" value="neurotrypsin isoform X2"/>
    <property type="match status" value="1"/>
</dbReference>
<feature type="domain" description="SRCR" evidence="10">
    <location>
        <begin position="29"/>
        <end position="127"/>
    </location>
</feature>
<evidence type="ECO:0000259" key="10">
    <source>
        <dbReference type="PROSITE" id="PS50287"/>
    </source>
</evidence>
<reference evidence="11" key="2">
    <citation type="submission" date="2020-05" db="UniProtKB">
        <authorList>
            <consortium name="Ensembl"/>
        </authorList>
    </citation>
    <scope>IDENTIFICATION</scope>
</reference>
<dbReference type="PRINTS" id="PR00258">
    <property type="entry name" value="SPERACTRCPTR"/>
</dbReference>
<keyword evidence="5" id="KW-1133">Transmembrane helix</keyword>
<feature type="domain" description="SRCR" evidence="10">
    <location>
        <begin position="201"/>
        <end position="279"/>
    </location>
</feature>
<feature type="disulfide bond" evidence="9">
    <location>
        <begin position="96"/>
        <end position="106"/>
    </location>
</feature>
<keyword evidence="3" id="KW-0732">Signal</keyword>
<dbReference type="SMART" id="SM00202">
    <property type="entry name" value="SR"/>
    <property type="match status" value="2"/>
</dbReference>
<evidence type="ECO:0000313" key="11">
    <source>
        <dbReference type="Ensembl" id="ENSXETP00000085864"/>
    </source>
</evidence>
<keyword evidence="8" id="KW-0325">Glycoprotein</keyword>
<reference evidence="11" key="1">
    <citation type="journal article" date="2010" name="Science">
        <title>The genome of the Western clawed frog Xenopus tropicalis.</title>
        <authorList>
            <person name="Hellsten U."/>
            <person name="Harland R.M."/>
            <person name="Gilchrist M.J."/>
            <person name="Hendrix D."/>
            <person name="Jurka J."/>
            <person name="Kapitonov V."/>
            <person name="Ovcharenko I."/>
            <person name="Putnam N.H."/>
            <person name="Shu S."/>
            <person name="Taher L."/>
            <person name="Blitz I.L."/>
            <person name="Blumberg B."/>
            <person name="Dichmann D.S."/>
            <person name="Dubchak I."/>
            <person name="Amaya E."/>
            <person name="Detter J.C."/>
            <person name="Fletcher R."/>
            <person name="Gerhard D.S."/>
            <person name="Goodstein D."/>
            <person name="Graves T."/>
            <person name="Grigoriev I.V."/>
            <person name="Grimwood J."/>
            <person name="Kawashima T."/>
            <person name="Lindquist E."/>
            <person name="Lucas S.M."/>
            <person name="Mead P.E."/>
            <person name="Mitros T."/>
            <person name="Ogino H."/>
            <person name="Ohta Y."/>
            <person name="Poliakov A.V."/>
            <person name="Pollet N."/>
            <person name="Robert J."/>
            <person name="Salamov A."/>
            <person name="Sater A.K."/>
            <person name="Schmutz J."/>
            <person name="Terry A."/>
            <person name="Vize P.D."/>
            <person name="Warren W.C."/>
            <person name="Wells D."/>
            <person name="Wills A."/>
            <person name="Wilson R.K."/>
            <person name="Zimmerman L.B."/>
            <person name="Zorn A.M."/>
            <person name="Grainger R."/>
            <person name="Grammer T."/>
            <person name="Khokha M.K."/>
            <person name="Richardson P.M."/>
            <person name="Rokhsar D.S."/>
        </authorList>
    </citation>
    <scope>NUCLEOTIDE SEQUENCE [LARGE SCALE GENOMIC DNA]</scope>
    <source>
        <strain evidence="11">Nigerian</strain>
    </source>
</reference>